<dbReference type="EMBL" id="JAAOAM010000305">
    <property type="protein sequence ID" value="KAF5534338.1"/>
    <property type="molecule type" value="Genomic_DNA"/>
</dbReference>
<protein>
    <submittedName>
        <fullName evidence="2">Multiple ankyrin repeats single kh domain-containing protein</fullName>
    </submittedName>
</protein>
<accession>A0A8H5MMS2</accession>
<dbReference type="PROSITE" id="PS50297">
    <property type="entry name" value="ANK_REP_REGION"/>
    <property type="match status" value="1"/>
</dbReference>
<reference evidence="2 3" key="1">
    <citation type="submission" date="2020-05" db="EMBL/GenBank/DDBJ databases">
        <title>Identification and distribution of gene clusters putatively required for synthesis of sphingolipid metabolism inhibitors in phylogenetically diverse species of the filamentous fungus Fusarium.</title>
        <authorList>
            <person name="Kim H.-S."/>
            <person name="Busman M."/>
            <person name="Brown D.W."/>
            <person name="Divon H."/>
            <person name="Uhlig S."/>
            <person name="Proctor R.H."/>
        </authorList>
    </citation>
    <scope>NUCLEOTIDE SEQUENCE [LARGE SCALE GENOMIC DNA]</scope>
    <source>
        <strain evidence="2 3">NRRL 53147</strain>
    </source>
</reference>
<evidence type="ECO:0000313" key="3">
    <source>
        <dbReference type="Proteomes" id="UP000522262"/>
    </source>
</evidence>
<feature type="repeat" description="ANK" evidence="1">
    <location>
        <begin position="1"/>
        <end position="31"/>
    </location>
</feature>
<proteinExistence type="predicted"/>
<keyword evidence="1" id="KW-0040">ANK repeat</keyword>
<gene>
    <name evidence="2" type="ORF">FMEXI_11333</name>
</gene>
<dbReference type="Proteomes" id="UP000522262">
    <property type="component" value="Unassembled WGS sequence"/>
</dbReference>
<sequence length="173" mass="18701">MTALLGAAQLHDTETVRLLLEYGANPDKTIASPRDETRLLLALERPGGTDVIALSIENKTNLRAPLHQDLRGSSGALFEQYLIEAVTNKDFMWVELLTDDGADINALLPLCQPSALQTAIEADDMEIIDILLAQSVDPNLQPPSKLCPWGSGTTLSLTAAARCHSTKAPQKLM</sequence>
<dbReference type="InterPro" id="IPR002110">
    <property type="entry name" value="Ankyrin_rpt"/>
</dbReference>
<comment type="caution">
    <text evidence="2">The sequence shown here is derived from an EMBL/GenBank/DDBJ whole genome shotgun (WGS) entry which is preliminary data.</text>
</comment>
<name>A0A8H5MMS2_9HYPO</name>
<dbReference type="AlphaFoldDB" id="A0A8H5MMS2"/>
<dbReference type="SUPFAM" id="SSF48403">
    <property type="entry name" value="Ankyrin repeat"/>
    <property type="match status" value="1"/>
</dbReference>
<evidence type="ECO:0000256" key="1">
    <source>
        <dbReference type="PROSITE-ProRule" id="PRU00023"/>
    </source>
</evidence>
<dbReference type="InterPro" id="IPR036770">
    <property type="entry name" value="Ankyrin_rpt-contain_sf"/>
</dbReference>
<dbReference type="PROSITE" id="PS50088">
    <property type="entry name" value="ANK_REPEAT"/>
    <property type="match status" value="1"/>
</dbReference>
<keyword evidence="3" id="KW-1185">Reference proteome</keyword>
<organism evidence="2 3">
    <name type="scientific">Fusarium mexicanum</name>
    <dbReference type="NCBI Taxonomy" id="751941"/>
    <lineage>
        <taxon>Eukaryota</taxon>
        <taxon>Fungi</taxon>
        <taxon>Dikarya</taxon>
        <taxon>Ascomycota</taxon>
        <taxon>Pezizomycotina</taxon>
        <taxon>Sordariomycetes</taxon>
        <taxon>Hypocreomycetidae</taxon>
        <taxon>Hypocreales</taxon>
        <taxon>Nectriaceae</taxon>
        <taxon>Fusarium</taxon>
        <taxon>Fusarium fujikuroi species complex</taxon>
    </lineage>
</organism>
<dbReference type="Pfam" id="PF00023">
    <property type="entry name" value="Ank"/>
    <property type="match status" value="1"/>
</dbReference>
<dbReference type="Gene3D" id="1.25.40.20">
    <property type="entry name" value="Ankyrin repeat-containing domain"/>
    <property type="match status" value="2"/>
</dbReference>
<evidence type="ECO:0000313" key="2">
    <source>
        <dbReference type="EMBL" id="KAF5534338.1"/>
    </source>
</evidence>